<dbReference type="Gene3D" id="3.30.559.30">
    <property type="entry name" value="Nonribosomal peptide synthetase, condensation domain"/>
    <property type="match status" value="4"/>
</dbReference>
<name>A0A4R1FLQ4_9NOCA</name>
<feature type="domain" description="Carrier" evidence="6">
    <location>
        <begin position="986"/>
        <end position="1063"/>
    </location>
</feature>
<dbReference type="InterPro" id="IPR020806">
    <property type="entry name" value="PKS_PP-bd"/>
</dbReference>
<feature type="domain" description="Carrier" evidence="6">
    <location>
        <begin position="2045"/>
        <end position="2120"/>
    </location>
</feature>
<dbReference type="Pfam" id="PF00668">
    <property type="entry name" value="Condensation"/>
    <property type="match status" value="4"/>
</dbReference>
<dbReference type="EMBL" id="SMFR01000003">
    <property type="protein sequence ID" value="TCJ95483.1"/>
    <property type="molecule type" value="Genomic_DNA"/>
</dbReference>
<dbReference type="Gene3D" id="3.40.50.12780">
    <property type="entry name" value="N-terminal domain of ligase-like"/>
    <property type="match status" value="1"/>
</dbReference>
<dbReference type="NCBIfam" id="TIGR01733">
    <property type="entry name" value="AA-adenyl-dom"/>
    <property type="match status" value="4"/>
</dbReference>
<dbReference type="GO" id="GO:0003824">
    <property type="term" value="F:catalytic activity"/>
    <property type="evidence" value="ECO:0007669"/>
    <property type="project" value="InterPro"/>
</dbReference>
<dbReference type="SMART" id="SM00823">
    <property type="entry name" value="PKS_PP"/>
    <property type="match status" value="4"/>
</dbReference>
<dbReference type="PROSITE" id="PS00455">
    <property type="entry name" value="AMP_BINDING"/>
    <property type="match status" value="3"/>
</dbReference>
<dbReference type="PANTHER" id="PTHR45527:SF1">
    <property type="entry name" value="FATTY ACID SYNTHASE"/>
    <property type="match status" value="1"/>
</dbReference>
<dbReference type="InterPro" id="IPR001242">
    <property type="entry name" value="Condensation_dom"/>
</dbReference>
<dbReference type="Pfam" id="PF13193">
    <property type="entry name" value="AMP-binding_C"/>
    <property type="match status" value="2"/>
</dbReference>
<dbReference type="InterPro" id="IPR010071">
    <property type="entry name" value="AA_adenyl_dom"/>
</dbReference>
<dbReference type="InterPro" id="IPR045851">
    <property type="entry name" value="AMP-bd_C_sf"/>
</dbReference>
<dbReference type="SUPFAM" id="SSF52777">
    <property type="entry name" value="CoA-dependent acyltransferases"/>
    <property type="match status" value="8"/>
</dbReference>
<dbReference type="InterPro" id="IPR000873">
    <property type="entry name" value="AMP-dep_synth/lig_dom"/>
</dbReference>
<dbReference type="Gene3D" id="2.30.38.10">
    <property type="entry name" value="Luciferase, Domain 3"/>
    <property type="match status" value="3"/>
</dbReference>
<gene>
    <name evidence="7" type="ORF">DFR71_4398</name>
</gene>
<proteinExistence type="inferred from homology"/>
<dbReference type="Gene3D" id="3.30.559.10">
    <property type="entry name" value="Chloramphenicol acetyltransferase-like domain"/>
    <property type="match status" value="4"/>
</dbReference>
<dbReference type="InterPro" id="IPR001031">
    <property type="entry name" value="Thioesterase"/>
</dbReference>
<dbReference type="NCBIfam" id="NF003417">
    <property type="entry name" value="PRK04813.1"/>
    <property type="match status" value="4"/>
</dbReference>
<dbReference type="Gene3D" id="3.40.50.980">
    <property type="match status" value="6"/>
</dbReference>
<feature type="domain" description="Carrier" evidence="6">
    <location>
        <begin position="4195"/>
        <end position="4269"/>
    </location>
</feature>
<dbReference type="InterPro" id="IPR020845">
    <property type="entry name" value="AMP-binding_CS"/>
</dbReference>
<dbReference type="Gene3D" id="3.40.50.1820">
    <property type="entry name" value="alpha/beta hydrolase"/>
    <property type="match status" value="1"/>
</dbReference>
<dbReference type="GO" id="GO:0005737">
    <property type="term" value="C:cytoplasm"/>
    <property type="evidence" value="ECO:0007669"/>
    <property type="project" value="TreeGrafter"/>
</dbReference>
<evidence type="ECO:0000313" key="8">
    <source>
        <dbReference type="Proteomes" id="UP000294856"/>
    </source>
</evidence>
<dbReference type="InterPro" id="IPR009081">
    <property type="entry name" value="PP-bd_ACP"/>
</dbReference>
<evidence type="ECO:0000259" key="6">
    <source>
        <dbReference type="PROSITE" id="PS50075"/>
    </source>
</evidence>
<evidence type="ECO:0000256" key="5">
    <source>
        <dbReference type="SAM" id="MobiDB-lite"/>
    </source>
</evidence>
<dbReference type="GO" id="GO:0031177">
    <property type="term" value="F:phosphopantetheine binding"/>
    <property type="evidence" value="ECO:0007669"/>
    <property type="project" value="InterPro"/>
</dbReference>
<comment type="similarity">
    <text evidence="2">Belongs to the ATP-dependent AMP-binding enzyme family.</text>
</comment>
<dbReference type="PROSITE" id="PS00012">
    <property type="entry name" value="PHOSPHOPANTETHEINE"/>
    <property type="match status" value="4"/>
</dbReference>
<protein>
    <submittedName>
        <fullName evidence="7">Amino acid adenylation domain-containing protein</fullName>
    </submittedName>
</protein>
<evidence type="ECO:0000256" key="2">
    <source>
        <dbReference type="ARBA" id="ARBA00006432"/>
    </source>
</evidence>
<keyword evidence="3" id="KW-0596">Phosphopantetheine</keyword>
<dbReference type="Pfam" id="PF00550">
    <property type="entry name" value="PP-binding"/>
    <property type="match status" value="4"/>
</dbReference>
<dbReference type="FunFam" id="3.30.300.30:FF:000010">
    <property type="entry name" value="Enterobactin synthetase component F"/>
    <property type="match status" value="1"/>
</dbReference>
<sequence>MSSLATDHVSSSITDGDPGQPFALSPGQTALWYAQRIRPDIPLTIAQYVELRGDLDVGRLLYATERYGAEAQVGHIRLLEIDGVPHQRVDPTWRPGWARIDLRGESDPRAAALAWMNAHASTPIDMEHEPLTINVVLRIGDREWFWYQRGHHIVIDGYGAMNALSRAAEIYTAVGEQREPSVSRAAALVALYADESRYRESSRFRADREYWIEQLAGVGEPMTLSSVAAAGDTHDAGRHRATAVLDTDLDTLLTDAIATHDSSNSALIVAALAAYVHSVTGSPDVVLSLPVSARTTVVLRRSAGVVSNVVPLRLRFEGDTTVADVVRRTALQITGALRHQRYRSDDIRRDCGYSRDARGFFGPMVNIMLFHDEVKFDDIAGQVNVLATGPVEDLSINIYNGDGGRIQLDFEANPKLYGESENAAHHARYLDFLARFLAAEPTTPTSAITAITAAENESVLREWNATEVPMRAATLVSLFEDQVGRSPHAVGLEFADRTLGYTELGDRVNQLARDLIARGAGPETTVGVCLQRSVDLVVGIYAVLATGAAYLPLDPEHPVDRIEAVVAQARPVCVLTADRDGVRLPAGTVRVDLDTLDVRGNDVAPITDADRTAPLRPDHLAYVIFTSGSTGKPKGVGVTHAAIVNRLRWMQAEYPLDHTDAVLQKTPATFDVSVWEFFWPLQVGARLVVAAPEGHRDPAYLARIITEKAITTAHFVPSMLSLFVTDPRVRGGAGLRRVFCSGEALPGATVADFHAALHGPDGGPELHNLYGPTEAAVDVTYWPCPAEATTVPIGSPVWNTQTYVLDPRLRPVPPGVVGELYLAGTQLARGYLGRPDLSADRFVANPFTPGQRMYRTGDLARWQVAGGVLEYLGRTDFQVKIRGLRIELGEIESALLAQDGIARAVCVARTGRLGDDELVAYVVAAPGAAAADPTALLSALRRALPSYMVPSAVVVLDELPLSANGKVDRKALPAPREVVRVTAAAEPQTELECALAEIFTEVLDLDGVTIGIEDSFFDLGGNSLVAARAVARINAALDAHLTIREMFESPTIDALADYISTHQSEASTPKLVPARRPERVPLSLAQQRLWILNRFAEHAAAYNMPLALRLTGQLDLDALRAGLRDVLVRHESLRTSFPEGPEGPYQLIHPAAGVEPELTPIEASAIEIPVLAAQVAGRGFDLRTETPLRVVLYRVGAEEHLLLVVLHHISGDGWSVAPLARDLMVAVSARAGGGAPGWQALPVQYADFALWQRELLGEETDPEAPIARQLGHWRGALAGLPDQLDLPLDRPRPAERGTGGETVEIVIDAETRRAAAELATARGVSMFMVLHAALATLLARLCASTDVTIGTPIAGRSDPALDDLVGMFVNTLVLRTEVDLGAGFDRMLDLVRETDLDAFANPDVPFERLVELVNPDRSTSRHPLFQVMLSYDRTPELRVELPGVTAELVPIDIGVAKFDLQLEVRDSHDDGPLHAEFGFATDVFDRATVEAIARRFTTLLSAAVRTPTTAIGDLDVLDRREIARLVPVAGAPAEPAGTLARLLSDTAQHLPDSVAVRYLGFDTTYRELDERSNQLARGLIAHGAAPETVVAVALPRSLESIIAIWAVAKTGAAYVPVDPAYPAERIAHMIGDSGATLGITLPEHLAALPAHSGKHRSGPEWMVFGTADFEADCAIRSAAPLSDADRRHPMRAGQPAYLIYTSGSTGTPKAVVVTHAGIASLASEQTQLFKVTEHARTMHFSSPSFDASVLELLLGFAAGATIVVAPADLYGGAELAGFLRSERITHAFITPAALATVPAGEFPVLNTVIVGGEACSDELVAAWATAHRMHNMYGPSEATVAVTASAAMVPGEPVPLGAPVRGMRLFVLDGRMNPVPPGTPGELYVSGPGLARGYFGKSALTAQRFVANPHGRIGERMYRTGDLVVVDMAGVLRFLGRADDQIKIRGFRIELREIDHVLREHPGVRSALTIVHVDEQGQQRLASYVTAEGRIDPAAVLDTARGRLPGYMVPAALAVLDAMPVTPAGKLDRKALPAPEFVVNGGSRAPRTHLEMRVAAVFTEILGRAIPGAEDSFFDIGGNSLLATRLAAALHAEFEVDLPVRQIFAAPTVAGIAGLITEAPRTQRVALAVHTPRPGRIPLSLPQQRLWFLNRLSPESSAYNIAFVLRIGGDLDVEALRGALTDLVARHEVLRTVFPEDLSGAEQVILPLDRTTPRIHAVDTDPDQANATLTALARQGFDLTRQTPLRVSLLRTASDEHLLGVVVHHIAADGWSLGPLTRDLALAYVARTGGAAPESTPLPVQYADFSLWQRAVLGSEDDPDSISATQLAFWRETLSELPDELPLPFDRPRPTEPTGAAGTVTCQVSVPLQEALGELASAAGVSLFMVMRSALSVLLRGVTGGRDIPIGTPVAGRTDIQLDDLVGMFVNTLVLRSDVDPGRSFADLLHADRDAELAALAHADVPFERVVDALGRESSRASNRHPLFQVALSMQDNRTPALELPGLRLSAHELDIALAKFDLELRIAPAEASGLRFDFVYATELFDAATIETLAERFVLILTQVSADPRQLVCDLDPLTVPERRDHVPALGPAAVTPVILADILDGTATKFARRPALRWFAGGSAAGDVGELDYAEFADRAHRLGRALIARGIGAGDRVAVGLTRSLDCVLAIFGVAASGAAFVPVDPRYPADRVRHMLTDFGARAVITARADADSLREAAGPIDTSWLLIDGDELNAELAGYDGARIDNAERIRPVRTADLAYQIYTSGSTGLPKGVAVTHSGLTSLALDLAERVGVDRFSRTYFSSTPSFDASVLDMLLAVYSGAEMVIGPIDVYGGDELGALLERERITHTFLTPSVLASIDVTRHPLPLLRGLMAGGEAVPPDLVANWAPDRRFVNAYGPTEFTAIAAMSQLRSGVPVAIGTPVRGSRALVLDERLRPVVTGVPGELYLGGAGIAQGYHERYGLTAGRFIAEPFGPVGSRMYRTGDVVRWTADGAIEYLGRSDHQVKVRGFRIELGEISAVLGSHPEVRFSHTEVRRIAGDDRIVAWIQLNEGVDPAEVAQVKRHAMVRLAGHMVPASLNLIDRVPLTPVGKLDRTALPEPEFTATAGRAPETDAERTVARVFAELVGASEIRATDSFFDIGGNSLLATQLVARLAAASNVRLEVRTVFAAPTVAELAALIESGPSGDEYRPDLVPQPRPERIPLSAAQRRLWFLNRFNAGADGADQSSGAYNIPVVLRLHGTVDLDALIAALHTVQRRHETLRTVFPETAGEPEQLVLDPAIAAVTLFHATAAVGEVGNAVTRFATPGFDLSSSVPMRAALISVDHTGQAVPVKAKFAVARSTEHVLVLVVHHIAMDGWSLEPLAAEVAAAYRGIRTGEPFGEQIPPVQYADYTLWQRELLGTEDDPDSLISKQLEHWRGVLGGLPELLTVPADRSRPPVPSYRGGTVDCAVDAATHRALRGIATANNVSMFMVLHAALAVLLHRVTGSDDIAVGTASAGRGHPALDALIGMFVNTLVLRTEVSDERAFVDLLRSVRDGDLDAFAHADLPFERLVEVVNPARTQAHHPLFQVMLSVRNTPVRMLELPGLRIEAVDADAGIAKFDLQFTFTETQTADRVGDGISLSVNYAADLFDEVTARRLGDRLVRLLTGVAADPNTPVGDLALLDAVEWTALAPVHGARAEQAVTLPAVFEAAVARSRDGVALCAGDTVVTYDALDRWTNRLARVLIGQGVGPETLVALGIPRSVESVATMLAVAKAGAAFVPVDPNYPPQRIGHMLADSGAALGLTLLEHRDQLPTDTRWLVLDDPQTRATVLGADDSPVTDAERIRPLRVHNPAYVIYTSGSTGTPKGVVVTHGGLSNFAAETADRFDVRPGSRVLHFATPSFDAAMLDLLFALGGAATLVISPPGVVGGEDLRQVFIRERITHAFITTAALGTVDPTGVNSLAHVLVGGEALPPELLARWAPGRNFYNVYGPTETTIVTLMPQPMTPQGPITIGGPIRGVAASVLDRRLHPTPIGVTGELQLAGSALARGYLNRPGLTAQRFVADPYGAPGERMYRTGDLVRWRDGARSALDVEYVGRTDHQVKVRGFRIELGEIDVAFARHADVELALTIGHTTQAGATALVSYVKARTGSAPSVPELLEHVAGHVPNYMVPQAIILLDEVPLSPVGKLDRARLPEPVFTASGGYRAPVTAAETALCAVFAEVLGVDRVGVDDGFFELGGNSLLATTVVAALREQGYDMPVQMMFGNATPSAIAGKLDDVDPEAMIEAATGPVLAIRPSTSPHDTPLFCVHPAIGLAWCYAGLLAHLAPQRPVYGLQAPHVSGDDSFTSIPEAAGHYVAHIKSIQPHGPYHLLGWSLGGLIAQEIAVQLQEMGEDVALLAMMDSYQLGDRWLDTSMPSVADILGEFGADLVDGAALPADLDLHDAANLLRAEAGPFAALSMDHLQRLYTGYADGTVMANRFRPRTFDGDLVFFTAAADEINAADPSRCADAWQPFVTGNIHNHDLPCRHAAMTTPESLAEIGPVLHRHLDAVPEITVCGSGQKEMRP</sequence>
<comment type="caution">
    <text evidence="7">The sequence shown here is derived from an EMBL/GenBank/DDBJ whole genome shotgun (WGS) entry which is preliminary data.</text>
</comment>
<reference evidence="7 8" key="1">
    <citation type="submission" date="2019-03" db="EMBL/GenBank/DDBJ databases">
        <title>Genomic Encyclopedia of Type Strains, Phase IV (KMG-IV): sequencing the most valuable type-strain genomes for metagenomic binning, comparative biology and taxonomic classification.</title>
        <authorList>
            <person name="Goeker M."/>
        </authorList>
    </citation>
    <scope>NUCLEOTIDE SEQUENCE [LARGE SCALE GENOMIC DNA]</scope>
    <source>
        <strain evidence="7 8">DSM 44684</strain>
    </source>
</reference>
<keyword evidence="4" id="KW-0597">Phosphoprotein</keyword>
<evidence type="ECO:0000256" key="4">
    <source>
        <dbReference type="ARBA" id="ARBA00022553"/>
    </source>
</evidence>
<keyword evidence="8" id="KW-1185">Reference proteome</keyword>
<dbReference type="Gene3D" id="1.10.1200.10">
    <property type="entry name" value="ACP-like"/>
    <property type="match status" value="3"/>
</dbReference>
<evidence type="ECO:0000256" key="1">
    <source>
        <dbReference type="ARBA" id="ARBA00001957"/>
    </source>
</evidence>
<dbReference type="FunFam" id="2.30.38.10:FF:000001">
    <property type="entry name" value="Non-ribosomal peptide synthetase PvdI"/>
    <property type="match status" value="1"/>
</dbReference>
<dbReference type="InterPro" id="IPR025110">
    <property type="entry name" value="AMP-bd_C"/>
</dbReference>
<feature type="region of interest" description="Disordered" evidence="5">
    <location>
        <begin position="1"/>
        <end position="21"/>
    </location>
</feature>
<dbReference type="Proteomes" id="UP000294856">
    <property type="component" value="Unassembled WGS sequence"/>
</dbReference>
<feature type="compositionally biased region" description="Polar residues" evidence="5">
    <location>
        <begin position="1"/>
        <end position="14"/>
    </location>
</feature>
<feature type="domain" description="Carrier" evidence="6">
    <location>
        <begin position="3111"/>
        <end position="3186"/>
    </location>
</feature>
<dbReference type="SUPFAM" id="SSF53474">
    <property type="entry name" value="alpha/beta-Hydrolases"/>
    <property type="match status" value="1"/>
</dbReference>
<organism evidence="7 8">
    <name type="scientific">Nocardia alba</name>
    <dbReference type="NCBI Taxonomy" id="225051"/>
    <lineage>
        <taxon>Bacteria</taxon>
        <taxon>Bacillati</taxon>
        <taxon>Actinomycetota</taxon>
        <taxon>Actinomycetes</taxon>
        <taxon>Mycobacteriales</taxon>
        <taxon>Nocardiaceae</taxon>
        <taxon>Nocardia</taxon>
    </lineage>
</organism>
<dbReference type="CDD" id="cd17646">
    <property type="entry name" value="A_NRPS_AB3403-like"/>
    <property type="match status" value="1"/>
</dbReference>
<dbReference type="GO" id="GO:0043041">
    <property type="term" value="P:amino acid activation for nonribosomal peptide biosynthetic process"/>
    <property type="evidence" value="ECO:0007669"/>
    <property type="project" value="TreeGrafter"/>
</dbReference>
<dbReference type="InterPro" id="IPR042099">
    <property type="entry name" value="ANL_N_sf"/>
</dbReference>
<dbReference type="FunFam" id="3.40.50.980:FF:000001">
    <property type="entry name" value="Non-ribosomal peptide synthetase"/>
    <property type="match status" value="2"/>
</dbReference>
<evidence type="ECO:0000256" key="3">
    <source>
        <dbReference type="ARBA" id="ARBA00022450"/>
    </source>
</evidence>
<comment type="cofactor">
    <cofactor evidence="1">
        <name>pantetheine 4'-phosphate</name>
        <dbReference type="ChEBI" id="CHEBI:47942"/>
    </cofactor>
</comment>
<dbReference type="FunFam" id="1.10.1200.10:FF:000005">
    <property type="entry name" value="Nonribosomal peptide synthetase 1"/>
    <property type="match status" value="1"/>
</dbReference>
<evidence type="ECO:0000313" key="7">
    <source>
        <dbReference type="EMBL" id="TCJ95483.1"/>
    </source>
</evidence>
<dbReference type="GO" id="GO:0008610">
    <property type="term" value="P:lipid biosynthetic process"/>
    <property type="evidence" value="ECO:0007669"/>
    <property type="project" value="UniProtKB-ARBA"/>
</dbReference>
<dbReference type="GO" id="GO:0044550">
    <property type="term" value="P:secondary metabolite biosynthetic process"/>
    <property type="evidence" value="ECO:0007669"/>
    <property type="project" value="UniProtKB-ARBA"/>
</dbReference>
<dbReference type="GO" id="GO:0072330">
    <property type="term" value="P:monocarboxylic acid biosynthetic process"/>
    <property type="evidence" value="ECO:0007669"/>
    <property type="project" value="UniProtKB-ARBA"/>
</dbReference>
<dbReference type="CDD" id="cd19540">
    <property type="entry name" value="LCL_NRPS-like"/>
    <property type="match status" value="3"/>
</dbReference>
<dbReference type="RefSeq" id="WP_165914834.1">
    <property type="nucleotide sequence ID" value="NZ_SMFR01000003.1"/>
</dbReference>
<dbReference type="PROSITE" id="PS50075">
    <property type="entry name" value="CARRIER"/>
    <property type="match status" value="4"/>
</dbReference>
<dbReference type="Pfam" id="PF00501">
    <property type="entry name" value="AMP-binding"/>
    <property type="match status" value="4"/>
</dbReference>
<dbReference type="FunFam" id="3.40.50.12780:FF:000012">
    <property type="entry name" value="Non-ribosomal peptide synthetase"/>
    <property type="match status" value="1"/>
</dbReference>
<dbReference type="SUPFAM" id="SSF56801">
    <property type="entry name" value="Acetyl-CoA synthetase-like"/>
    <property type="match status" value="4"/>
</dbReference>
<dbReference type="InterPro" id="IPR029058">
    <property type="entry name" value="AB_hydrolase_fold"/>
</dbReference>
<dbReference type="STRING" id="1210063.GCA_001612665_04132"/>
<dbReference type="SMART" id="SM01294">
    <property type="entry name" value="PKS_PP_betabranch"/>
    <property type="match status" value="1"/>
</dbReference>
<dbReference type="PANTHER" id="PTHR45527">
    <property type="entry name" value="NONRIBOSOMAL PEPTIDE SYNTHETASE"/>
    <property type="match status" value="1"/>
</dbReference>
<dbReference type="FunFam" id="1.10.1200.10:FF:000016">
    <property type="entry name" value="Non-ribosomal peptide synthase"/>
    <property type="match status" value="1"/>
</dbReference>
<dbReference type="FunFam" id="3.40.50.980:FF:000002">
    <property type="entry name" value="Enterobactin synthetase component F"/>
    <property type="match status" value="1"/>
</dbReference>
<dbReference type="InterPro" id="IPR006162">
    <property type="entry name" value="Ppantetheine_attach_site"/>
</dbReference>
<dbReference type="InterPro" id="IPR023213">
    <property type="entry name" value="CAT-like_dom_sf"/>
</dbReference>
<dbReference type="InterPro" id="IPR036736">
    <property type="entry name" value="ACP-like_sf"/>
</dbReference>
<dbReference type="Gene3D" id="3.30.300.30">
    <property type="match status" value="4"/>
</dbReference>
<dbReference type="Pfam" id="PF00975">
    <property type="entry name" value="Thioesterase"/>
    <property type="match status" value="1"/>
</dbReference>
<accession>A0A4R1FLQ4</accession>
<dbReference type="SUPFAM" id="SSF47336">
    <property type="entry name" value="ACP-like"/>
    <property type="match status" value="4"/>
</dbReference>
<dbReference type="UniPathway" id="UPA00011"/>